<dbReference type="WBParaSite" id="PSAMB.scaffold4695size13826.g24955.t1">
    <property type="protein sequence ID" value="PSAMB.scaffold4695size13826.g24955.t1"/>
    <property type="gene ID" value="PSAMB.scaffold4695size13826.g24955"/>
</dbReference>
<evidence type="ECO:0000313" key="2">
    <source>
        <dbReference type="WBParaSite" id="PSAMB.scaffold4695size13826.g24955.t1"/>
    </source>
</evidence>
<evidence type="ECO:0000313" key="1">
    <source>
        <dbReference type="Proteomes" id="UP000887566"/>
    </source>
</evidence>
<sequence>MSGVKDPLRHVSKMKHRWAGHVVRRCDGRWSTTTVGWYPQDKKRPLKRPPPHSMLCRVCRVCPHMFTCTCYKNTHQRGRIACAHIHAVHYMTSALAEEDVEDDDLHIEGPPADTTDDNAMDLTIEFALSETEADVLPSSSTQGTLKEAISEAQYLKDQLQTWLRRHENADGSASAESMLNCFKQMKDIFIEATAQNDSSV</sequence>
<organism evidence="1 2">
    <name type="scientific">Plectus sambesii</name>
    <dbReference type="NCBI Taxonomy" id="2011161"/>
    <lineage>
        <taxon>Eukaryota</taxon>
        <taxon>Metazoa</taxon>
        <taxon>Ecdysozoa</taxon>
        <taxon>Nematoda</taxon>
        <taxon>Chromadorea</taxon>
        <taxon>Plectida</taxon>
        <taxon>Plectina</taxon>
        <taxon>Plectoidea</taxon>
        <taxon>Plectidae</taxon>
        <taxon>Plectus</taxon>
    </lineage>
</organism>
<dbReference type="AlphaFoldDB" id="A0A914WS54"/>
<reference evidence="2" key="1">
    <citation type="submission" date="2022-11" db="UniProtKB">
        <authorList>
            <consortium name="WormBaseParasite"/>
        </authorList>
    </citation>
    <scope>IDENTIFICATION</scope>
</reference>
<keyword evidence="1" id="KW-1185">Reference proteome</keyword>
<protein>
    <submittedName>
        <fullName evidence="2">SWIM-type domain-containing protein</fullName>
    </submittedName>
</protein>
<accession>A0A914WS54</accession>
<name>A0A914WS54_9BILA</name>
<dbReference type="Proteomes" id="UP000887566">
    <property type="component" value="Unplaced"/>
</dbReference>
<proteinExistence type="predicted"/>